<name>A0A1C6FMT5_9FIRM</name>
<dbReference type="InterPro" id="IPR010982">
    <property type="entry name" value="Lambda_DNA-bd_dom_sf"/>
</dbReference>
<dbReference type="PROSITE" id="PS50943">
    <property type="entry name" value="HTH_CROC1"/>
    <property type="match status" value="1"/>
</dbReference>
<organism evidence="2">
    <name type="scientific">uncultured Anaerotruncus sp</name>
    <dbReference type="NCBI Taxonomy" id="905011"/>
    <lineage>
        <taxon>Bacteria</taxon>
        <taxon>Bacillati</taxon>
        <taxon>Bacillota</taxon>
        <taxon>Clostridia</taxon>
        <taxon>Eubacteriales</taxon>
        <taxon>Oscillospiraceae</taxon>
        <taxon>Anaerotruncus</taxon>
        <taxon>environmental samples</taxon>
    </lineage>
</organism>
<feature type="domain" description="HTH cro/C1-type" evidence="1">
    <location>
        <begin position="5"/>
        <end position="59"/>
    </location>
</feature>
<evidence type="ECO:0000313" key="2">
    <source>
        <dbReference type="EMBL" id="SCJ34433.1"/>
    </source>
</evidence>
<dbReference type="InterPro" id="IPR001387">
    <property type="entry name" value="Cro/C1-type_HTH"/>
</dbReference>
<dbReference type="Gene3D" id="1.10.260.40">
    <property type="entry name" value="lambda repressor-like DNA-binding domains"/>
    <property type="match status" value="1"/>
</dbReference>
<dbReference type="SMART" id="SM00530">
    <property type="entry name" value="HTH_XRE"/>
    <property type="match status" value="1"/>
</dbReference>
<dbReference type="CDD" id="cd00093">
    <property type="entry name" value="HTH_XRE"/>
    <property type="match status" value="1"/>
</dbReference>
<dbReference type="GO" id="GO:0003677">
    <property type="term" value="F:DNA binding"/>
    <property type="evidence" value="ECO:0007669"/>
    <property type="project" value="InterPro"/>
</dbReference>
<dbReference type="AlphaFoldDB" id="A0A1C6FMT5"/>
<dbReference type="Pfam" id="PF01381">
    <property type="entry name" value="HTH_3"/>
    <property type="match status" value="1"/>
</dbReference>
<evidence type="ECO:0000259" key="1">
    <source>
        <dbReference type="PROSITE" id="PS50943"/>
    </source>
</evidence>
<dbReference type="SUPFAM" id="SSF47413">
    <property type="entry name" value="lambda repressor-like DNA-binding domains"/>
    <property type="match status" value="1"/>
</dbReference>
<proteinExistence type="predicted"/>
<gene>
    <name evidence="2" type="ORF">SAMEA3545359_00044</name>
</gene>
<protein>
    <submittedName>
        <fullName evidence="2">Putative zinc finger/helix-turn-helix protein, YgiT family</fullName>
    </submittedName>
</protein>
<sequence>MKDRIKAVRKHLGLNQTDFAIAIGVTRPMLATYELGKVVPRDPVLKSIAATYGVSFDWLKTGSGDMFEPTFATPNTVIDTIISALQGENKTAKALFTALAEFDDRDWETVQKFIDKLKTSK</sequence>
<dbReference type="EMBL" id="FMHG01000001">
    <property type="protein sequence ID" value="SCJ34433.1"/>
    <property type="molecule type" value="Genomic_DNA"/>
</dbReference>
<reference evidence="2" key="1">
    <citation type="submission" date="2015-09" db="EMBL/GenBank/DDBJ databases">
        <authorList>
            <consortium name="Pathogen Informatics"/>
        </authorList>
    </citation>
    <scope>NUCLEOTIDE SEQUENCE</scope>
    <source>
        <strain evidence="2">2789STDY5834896</strain>
    </source>
</reference>
<accession>A0A1C6FMT5</accession>